<gene>
    <name evidence="9" type="ORF">HRI_004405100</name>
</gene>
<evidence type="ECO:0000256" key="5">
    <source>
        <dbReference type="ARBA" id="ARBA00022759"/>
    </source>
</evidence>
<dbReference type="GO" id="GO:0004519">
    <property type="term" value="F:endonuclease activity"/>
    <property type="evidence" value="ECO:0007669"/>
    <property type="project" value="UniProtKB-KW"/>
</dbReference>
<evidence type="ECO:0000256" key="2">
    <source>
        <dbReference type="ARBA" id="ARBA00022679"/>
    </source>
</evidence>
<dbReference type="PANTHER" id="PTHR24559:SF434">
    <property type="entry name" value="RNA-DIRECTED DNA POLYMERASE HOMOLOG"/>
    <property type="match status" value="1"/>
</dbReference>
<keyword evidence="5" id="KW-0255">Endonuclease</keyword>
<evidence type="ECO:0000256" key="3">
    <source>
        <dbReference type="ARBA" id="ARBA00022695"/>
    </source>
</evidence>
<dbReference type="FunFam" id="3.10.10.10:FF:000007">
    <property type="entry name" value="Retrovirus-related Pol polyprotein from transposon 17.6-like Protein"/>
    <property type="match status" value="1"/>
</dbReference>
<dbReference type="PROSITE" id="PS50878">
    <property type="entry name" value="RT_POL"/>
    <property type="match status" value="1"/>
</dbReference>
<dbReference type="GO" id="GO:0003964">
    <property type="term" value="F:RNA-directed DNA polymerase activity"/>
    <property type="evidence" value="ECO:0007669"/>
    <property type="project" value="UniProtKB-KW"/>
</dbReference>
<evidence type="ECO:0000313" key="10">
    <source>
        <dbReference type="Proteomes" id="UP001165190"/>
    </source>
</evidence>
<keyword evidence="6" id="KW-0378">Hydrolase</keyword>
<dbReference type="InterPro" id="IPR053134">
    <property type="entry name" value="RNA-dir_DNA_polymerase"/>
</dbReference>
<organism evidence="9 10">
    <name type="scientific">Hibiscus trionum</name>
    <name type="common">Flower of an hour</name>
    <dbReference type="NCBI Taxonomy" id="183268"/>
    <lineage>
        <taxon>Eukaryota</taxon>
        <taxon>Viridiplantae</taxon>
        <taxon>Streptophyta</taxon>
        <taxon>Embryophyta</taxon>
        <taxon>Tracheophyta</taxon>
        <taxon>Spermatophyta</taxon>
        <taxon>Magnoliopsida</taxon>
        <taxon>eudicotyledons</taxon>
        <taxon>Gunneridae</taxon>
        <taxon>Pentapetalae</taxon>
        <taxon>rosids</taxon>
        <taxon>malvids</taxon>
        <taxon>Malvales</taxon>
        <taxon>Malvaceae</taxon>
        <taxon>Malvoideae</taxon>
        <taxon>Hibiscus</taxon>
    </lineage>
</organism>
<dbReference type="EMBL" id="BSYR01000048">
    <property type="protein sequence ID" value="GMJ07359.1"/>
    <property type="molecule type" value="Genomic_DNA"/>
</dbReference>
<dbReference type="Proteomes" id="UP001165190">
    <property type="component" value="Unassembled WGS sequence"/>
</dbReference>
<reference evidence="9" key="1">
    <citation type="submission" date="2023-05" db="EMBL/GenBank/DDBJ databases">
        <title>Genome and transcriptome analyses reveal genes involved in the formation of fine ridges on petal epidermal cells in Hibiscus trionum.</title>
        <authorList>
            <person name="Koshimizu S."/>
            <person name="Masuda S."/>
            <person name="Ishii T."/>
            <person name="Shirasu K."/>
            <person name="Hoshino A."/>
            <person name="Arita M."/>
        </authorList>
    </citation>
    <scope>NUCLEOTIDE SEQUENCE</scope>
    <source>
        <strain evidence="9">Hamamatsu line</strain>
    </source>
</reference>
<comment type="caution">
    <text evidence="9">The sequence shown here is derived from an EMBL/GenBank/DDBJ whole genome shotgun (WGS) entry which is preliminary data.</text>
</comment>
<keyword evidence="3" id="KW-0548">Nucleotidyltransferase</keyword>
<dbReference type="GO" id="GO:0008233">
    <property type="term" value="F:peptidase activity"/>
    <property type="evidence" value="ECO:0007669"/>
    <property type="project" value="UniProtKB-KW"/>
</dbReference>
<evidence type="ECO:0000256" key="4">
    <source>
        <dbReference type="ARBA" id="ARBA00022722"/>
    </source>
</evidence>
<dbReference type="Pfam" id="PF00078">
    <property type="entry name" value="RVT_1"/>
    <property type="match status" value="1"/>
</dbReference>
<dbReference type="InterPro" id="IPR043128">
    <property type="entry name" value="Rev_trsase/Diguanyl_cyclase"/>
</dbReference>
<name>A0A9W7MM89_HIBTR</name>
<accession>A0A9W7MM89</accession>
<dbReference type="Gene3D" id="3.10.10.10">
    <property type="entry name" value="HIV Type 1 Reverse Transcriptase, subunit A, domain 1"/>
    <property type="match status" value="1"/>
</dbReference>
<feature type="domain" description="Reverse transcriptase" evidence="8">
    <location>
        <begin position="2"/>
        <end position="181"/>
    </location>
</feature>
<proteinExistence type="predicted"/>
<keyword evidence="1" id="KW-0645">Protease</keyword>
<dbReference type="AlphaFoldDB" id="A0A9W7MM89"/>
<dbReference type="InterPro" id="IPR043502">
    <property type="entry name" value="DNA/RNA_pol_sf"/>
</dbReference>
<keyword evidence="10" id="KW-1185">Reference proteome</keyword>
<keyword evidence="7" id="KW-0695">RNA-directed DNA polymerase</keyword>
<keyword evidence="4" id="KW-0540">Nuclease</keyword>
<evidence type="ECO:0000256" key="7">
    <source>
        <dbReference type="ARBA" id="ARBA00022918"/>
    </source>
</evidence>
<dbReference type="CDD" id="cd01647">
    <property type="entry name" value="RT_LTR"/>
    <property type="match status" value="1"/>
</dbReference>
<dbReference type="OrthoDB" id="1305733at2759"/>
<evidence type="ECO:0000259" key="8">
    <source>
        <dbReference type="PROSITE" id="PS50878"/>
    </source>
</evidence>
<dbReference type="InterPro" id="IPR000477">
    <property type="entry name" value="RT_dom"/>
</dbReference>
<dbReference type="GO" id="GO:0006508">
    <property type="term" value="P:proteolysis"/>
    <property type="evidence" value="ECO:0007669"/>
    <property type="project" value="UniProtKB-KW"/>
</dbReference>
<evidence type="ECO:0000256" key="6">
    <source>
        <dbReference type="ARBA" id="ARBA00022801"/>
    </source>
</evidence>
<dbReference type="SUPFAM" id="SSF56672">
    <property type="entry name" value="DNA/RNA polymerases"/>
    <property type="match status" value="1"/>
</dbReference>
<evidence type="ECO:0000313" key="9">
    <source>
        <dbReference type="EMBL" id="GMJ07359.1"/>
    </source>
</evidence>
<keyword evidence="2" id="KW-0808">Transferase</keyword>
<dbReference type="PANTHER" id="PTHR24559">
    <property type="entry name" value="TRANSPOSON TY3-I GAG-POL POLYPROTEIN"/>
    <property type="match status" value="1"/>
</dbReference>
<sequence length="198" mass="22842">MLANDLIRRSNSPFSSPVLLVKKNDGSWRFCIDYQALNAITVKDTFPIPTVDKLFDELGGSQFFSKLDLLAGYHQIRVKPEDVHKTTFRTHEGHYQFRVMPFSLTNAPSTFQLTMNDIFHPYLRRFVLIFLDDILIYSRDWPTHLHHVRQVLETLKLHGFVAKLFKCVFGQTSIEYLGHVVPREGLAVDSSKMQAISS</sequence>
<evidence type="ECO:0000256" key="1">
    <source>
        <dbReference type="ARBA" id="ARBA00022670"/>
    </source>
</evidence>
<protein>
    <recommendedName>
        <fullName evidence="8">Reverse transcriptase domain-containing protein</fullName>
    </recommendedName>
</protein>
<dbReference type="Gene3D" id="3.30.70.270">
    <property type="match status" value="1"/>
</dbReference>